<dbReference type="Pfam" id="PF02449">
    <property type="entry name" value="Glyco_hydro_42"/>
    <property type="match status" value="1"/>
</dbReference>
<dbReference type="Pfam" id="PF08532">
    <property type="entry name" value="Glyco_hydro_42M"/>
    <property type="match status" value="1"/>
</dbReference>
<keyword evidence="4" id="KW-0479">Metal-binding</keyword>
<dbReference type="SUPFAM" id="SSF51445">
    <property type="entry name" value="(Trans)glycosidases"/>
    <property type="match status" value="1"/>
</dbReference>
<dbReference type="RefSeq" id="WP_264555180.1">
    <property type="nucleotide sequence ID" value="NZ_CP109979.1"/>
</dbReference>
<keyword evidence="12" id="KW-1185">Reference proteome</keyword>
<gene>
    <name evidence="11" type="ORF">ACFQL7_03630</name>
</gene>
<dbReference type="Gene3D" id="3.40.50.880">
    <property type="match status" value="1"/>
</dbReference>
<dbReference type="Gene3D" id="3.20.20.80">
    <property type="entry name" value="Glycosidases"/>
    <property type="match status" value="1"/>
</dbReference>
<keyword evidence="6" id="KW-0862">Zinc</keyword>
<dbReference type="Pfam" id="PF08533">
    <property type="entry name" value="Glyco_hydro_42C"/>
    <property type="match status" value="1"/>
</dbReference>
<dbReference type="InterPro" id="IPR029062">
    <property type="entry name" value="Class_I_gatase-like"/>
</dbReference>
<dbReference type="InterPro" id="IPR017853">
    <property type="entry name" value="GH"/>
</dbReference>
<dbReference type="SUPFAM" id="SSF51011">
    <property type="entry name" value="Glycosyl hydrolase domain"/>
    <property type="match status" value="1"/>
</dbReference>
<evidence type="ECO:0000256" key="2">
    <source>
        <dbReference type="ARBA" id="ARBA00005940"/>
    </source>
</evidence>
<comment type="caution">
    <text evidence="11">The sequence shown here is derived from an EMBL/GenBank/DDBJ whole genome shotgun (WGS) entry which is preliminary data.</text>
</comment>
<dbReference type="PANTHER" id="PTHR36447">
    <property type="entry name" value="BETA-GALACTOSIDASE GANA"/>
    <property type="match status" value="1"/>
</dbReference>
<evidence type="ECO:0000256" key="4">
    <source>
        <dbReference type="ARBA" id="ARBA00022723"/>
    </source>
</evidence>
<dbReference type="AlphaFoldDB" id="A0ABD5YKE6"/>
<proteinExistence type="inferred from homology"/>
<dbReference type="Proteomes" id="UP001596417">
    <property type="component" value="Unassembled WGS sequence"/>
</dbReference>
<feature type="domain" description="Beta-galactosidase trimerisation" evidence="9">
    <location>
        <begin position="398"/>
        <end position="598"/>
    </location>
</feature>
<dbReference type="InterPro" id="IPR013529">
    <property type="entry name" value="Glyco_hydro_42_N"/>
</dbReference>
<keyword evidence="5" id="KW-0378">Hydrolase</keyword>
<feature type="domain" description="Glycoside hydrolase family 42 N-terminal" evidence="8">
    <location>
        <begin position="6"/>
        <end position="387"/>
    </location>
</feature>
<keyword evidence="7" id="KW-0326">Glycosidase</keyword>
<comment type="catalytic activity">
    <reaction evidence="1">
        <text>Hydrolysis of terminal non-reducing beta-D-galactose residues in beta-D-galactosides.</text>
        <dbReference type="EC" id="3.2.1.23"/>
    </reaction>
</comment>
<dbReference type="GO" id="GO:0046872">
    <property type="term" value="F:metal ion binding"/>
    <property type="evidence" value="ECO:0007669"/>
    <property type="project" value="UniProtKB-KW"/>
</dbReference>
<name>A0ABD5YKE6_9EURY</name>
<evidence type="ECO:0000313" key="11">
    <source>
        <dbReference type="EMBL" id="MFC7189027.1"/>
    </source>
</evidence>
<dbReference type="PANTHER" id="PTHR36447:SF2">
    <property type="entry name" value="BETA-GALACTOSIDASE YESZ"/>
    <property type="match status" value="1"/>
</dbReference>
<evidence type="ECO:0000256" key="3">
    <source>
        <dbReference type="ARBA" id="ARBA00012756"/>
    </source>
</evidence>
<dbReference type="GO" id="GO:0004565">
    <property type="term" value="F:beta-galactosidase activity"/>
    <property type="evidence" value="ECO:0007669"/>
    <property type="project" value="UniProtKB-EC"/>
</dbReference>
<organism evidence="11 12">
    <name type="scientific">Halocatena marina</name>
    <dbReference type="NCBI Taxonomy" id="2934937"/>
    <lineage>
        <taxon>Archaea</taxon>
        <taxon>Methanobacteriati</taxon>
        <taxon>Methanobacteriota</taxon>
        <taxon>Stenosarchaea group</taxon>
        <taxon>Halobacteria</taxon>
        <taxon>Halobacteriales</taxon>
        <taxon>Natronomonadaceae</taxon>
        <taxon>Halocatena</taxon>
    </lineage>
</organism>
<evidence type="ECO:0000256" key="5">
    <source>
        <dbReference type="ARBA" id="ARBA00022801"/>
    </source>
</evidence>
<sequence length="663" mass="74733">MNVGVCYFPEHWPRERWQTDLEQMTEAGIEYVRMGEFSWSRLEPEPDALDFEWLETVVDGLAERGMKAVLCTPTATPPKWLVDRHPEILQEEPDGTVRAFGGRRHYCFNSEAYHEQTERIVSALAERFAEHPAVVGWQTDNEFGCHGTLRCYCEDCADAFREWLRDKYGDVETLNEAWGTSFWSQHHTDFEEIDPPRHTAADHHPSRRLDYHRFSSDSVVEYNRLQAALLRSVNDDWFVTHNFMVSFTPLNPFDVGSDLDFAAWDVYPTGFPQTTPGTADTDELRVGNPDQLGFNHDLYRCAAPGEFWVMEQQPGEINWPPITTQPADGAMRLWAHHAVAHGAAVVSYFRWRRCLEGQEQYHSGLRKRDGSADRGYHDASVAAAEFEALTSGDVDTPVALLLDYDSLWALDEQPMSPSFNYWEHIQTYYSALRGRGVDVDIVPPSDDLSTYDAVIAPTLYLSDTELASSLSEYVERGGSLLLTMRSGEKDRSNKLHPTTPPGPFADLVGATVEQHESVDGLETMVQYGGETYDYRTWAEWLADEDATIVGEYTTGTGTGRAAITERTVGDGRIVYVGVWPSEDLADALVTDLLQQADVEHTDRLPERVRIAERGDLTWIFNYSSEKITIDTGASFQIGGSTISEYDLAVVEGSSTEITVEHNS</sequence>
<evidence type="ECO:0000256" key="6">
    <source>
        <dbReference type="ARBA" id="ARBA00022833"/>
    </source>
</evidence>
<reference evidence="11 12" key="1">
    <citation type="journal article" date="2019" name="Int. J. Syst. Evol. Microbiol.">
        <title>The Global Catalogue of Microorganisms (GCM) 10K type strain sequencing project: providing services to taxonomists for standard genome sequencing and annotation.</title>
        <authorList>
            <consortium name="The Broad Institute Genomics Platform"/>
            <consortium name="The Broad Institute Genome Sequencing Center for Infectious Disease"/>
            <person name="Wu L."/>
            <person name="Ma J."/>
        </authorList>
    </citation>
    <scope>NUCLEOTIDE SEQUENCE [LARGE SCALE GENOMIC DNA]</scope>
    <source>
        <strain evidence="11 12">RDMS1</strain>
    </source>
</reference>
<dbReference type="InterPro" id="IPR003476">
    <property type="entry name" value="Glyco_hydro_42"/>
</dbReference>
<dbReference type="Gene3D" id="2.60.40.1180">
    <property type="entry name" value="Golgi alpha-mannosidase II"/>
    <property type="match status" value="1"/>
</dbReference>
<feature type="domain" description="Beta-galactosidase C-terminal" evidence="10">
    <location>
        <begin position="608"/>
        <end position="651"/>
    </location>
</feature>
<protein>
    <recommendedName>
        <fullName evidence="3">beta-galactosidase</fullName>
        <ecNumber evidence="3">3.2.1.23</ecNumber>
    </recommendedName>
</protein>
<dbReference type="GeneID" id="76198585"/>
<dbReference type="EC" id="3.2.1.23" evidence="3"/>
<comment type="similarity">
    <text evidence="2">Belongs to the glycosyl hydrolase 42 family.</text>
</comment>
<evidence type="ECO:0000259" key="9">
    <source>
        <dbReference type="Pfam" id="PF08532"/>
    </source>
</evidence>
<dbReference type="InterPro" id="IPR013738">
    <property type="entry name" value="Beta_galactosidase_Trimer"/>
</dbReference>
<dbReference type="SUPFAM" id="SSF52317">
    <property type="entry name" value="Class I glutamine amidotransferase-like"/>
    <property type="match status" value="1"/>
</dbReference>
<dbReference type="InterPro" id="IPR013739">
    <property type="entry name" value="Beta_galactosidase_C"/>
</dbReference>
<dbReference type="CDD" id="cd03143">
    <property type="entry name" value="A4_beta-galactosidase_middle_domain"/>
    <property type="match status" value="1"/>
</dbReference>
<dbReference type="EMBL" id="JBHTAX010000001">
    <property type="protein sequence ID" value="MFC7189027.1"/>
    <property type="molecule type" value="Genomic_DNA"/>
</dbReference>
<evidence type="ECO:0000256" key="7">
    <source>
        <dbReference type="ARBA" id="ARBA00023295"/>
    </source>
</evidence>
<evidence type="ECO:0000259" key="8">
    <source>
        <dbReference type="Pfam" id="PF02449"/>
    </source>
</evidence>
<dbReference type="PIRSF" id="PIRSF001084">
    <property type="entry name" value="B-galactosidase"/>
    <property type="match status" value="1"/>
</dbReference>
<accession>A0ABD5YKE6</accession>
<evidence type="ECO:0000313" key="12">
    <source>
        <dbReference type="Proteomes" id="UP001596417"/>
    </source>
</evidence>
<evidence type="ECO:0000256" key="1">
    <source>
        <dbReference type="ARBA" id="ARBA00001412"/>
    </source>
</evidence>
<evidence type="ECO:0000259" key="10">
    <source>
        <dbReference type="Pfam" id="PF08533"/>
    </source>
</evidence>
<dbReference type="InterPro" id="IPR013780">
    <property type="entry name" value="Glyco_hydro_b"/>
</dbReference>